<dbReference type="PANTHER" id="PTHR11972:SF75">
    <property type="entry name" value="DUAL OXIDASE 1"/>
    <property type="match status" value="1"/>
</dbReference>
<evidence type="ECO:0000256" key="6">
    <source>
        <dbReference type="ARBA" id="ARBA00022475"/>
    </source>
</evidence>
<dbReference type="SMART" id="SM00054">
    <property type="entry name" value="EFh"/>
    <property type="match status" value="2"/>
</dbReference>
<comment type="similarity">
    <text evidence="4">In the N-terminal section; belongs to the peroxidase family.</text>
</comment>
<feature type="transmembrane region" description="Helical" evidence="24">
    <location>
        <begin position="1212"/>
        <end position="1234"/>
    </location>
</feature>
<dbReference type="SUPFAM" id="SSF52343">
    <property type="entry name" value="Ferredoxin reductase-like, C-terminal NADP-linked domain"/>
    <property type="match status" value="1"/>
</dbReference>
<dbReference type="GO" id="GO:0042554">
    <property type="term" value="P:superoxide anion generation"/>
    <property type="evidence" value="ECO:0007669"/>
    <property type="project" value="TreeGrafter"/>
</dbReference>
<feature type="transmembrane region" description="Helical" evidence="24">
    <location>
        <begin position="1143"/>
        <end position="1162"/>
    </location>
</feature>
<evidence type="ECO:0000256" key="5">
    <source>
        <dbReference type="ARBA" id="ARBA00012698"/>
    </source>
</evidence>
<keyword evidence="29" id="KW-1185">Reference proteome</keyword>
<reference evidence="28" key="3">
    <citation type="submission" date="2025-09" db="UniProtKB">
        <authorList>
            <consortium name="Ensembl"/>
        </authorList>
    </citation>
    <scope>IDENTIFICATION</scope>
</reference>
<evidence type="ECO:0000256" key="23">
    <source>
        <dbReference type="ARBA" id="ARBA00048762"/>
    </source>
</evidence>
<evidence type="ECO:0000313" key="29">
    <source>
        <dbReference type="Proteomes" id="UP000291000"/>
    </source>
</evidence>
<dbReference type="GO" id="GO:0042744">
    <property type="term" value="P:hydrogen peroxide catabolic process"/>
    <property type="evidence" value="ECO:0007669"/>
    <property type="project" value="UniProtKB-KW"/>
</dbReference>
<dbReference type="Proteomes" id="UP000291000">
    <property type="component" value="Chromosome 10"/>
</dbReference>
<dbReference type="PROSITE" id="PS00018">
    <property type="entry name" value="EF_HAND_1"/>
    <property type="match status" value="2"/>
</dbReference>
<feature type="chain" id="PRO_5019061526" description="NAD(P)H oxidase (H2O2-forming)" evidence="25">
    <location>
        <begin position="22"/>
        <end position="1542"/>
    </location>
</feature>
<dbReference type="Ensembl" id="ENSCHIT00000012020.1">
    <property type="protein sequence ID" value="ENSCHIP00000004556.1"/>
    <property type="gene ID" value="ENSCHIG00000008514.1"/>
</dbReference>
<evidence type="ECO:0000256" key="1">
    <source>
        <dbReference type="ARBA" id="ARBA00003796"/>
    </source>
</evidence>
<dbReference type="InterPro" id="IPR037120">
    <property type="entry name" value="Haem_peroxidase_sf_animal"/>
</dbReference>
<evidence type="ECO:0000259" key="27">
    <source>
        <dbReference type="PROSITE" id="PS51384"/>
    </source>
</evidence>
<feature type="transmembrane region" description="Helical" evidence="24">
    <location>
        <begin position="1079"/>
        <end position="1100"/>
    </location>
</feature>
<dbReference type="GO" id="GO:0006979">
    <property type="term" value="P:response to oxidative stress"/>
    <property type="evidence" value="ECO:0007669"/>
    <property type="project" value="InterPro"/>
</dbReference>
<dbReference type="CDD" id="cd00051">
    <property type="entry name" value="EFh"/>
    <property type="match status" value="2"/>
</dbReference>
<dbReference type="InterPro" id="IPR019791">
    <property type="entry name" value="Haem_peroxidase_animal"/>
</dbReference>
<dbReference type="GO" id="GO:0016324">
    <property type="term" value="C:apical plasma membrane"/>
    <property type="evidence" value="ECO:0007669"/>
    <property type="project" value="UniProtKB-SubCell"/>
</dbReference>
<dbReference type="GeneTree" id="ENSGT00940000161792"/>
<dbReference type="InterPro" id="IPR013121">
    <property type="entry name" value="Fe_red_NAD-bd_6"/>
</dbReference>
<keyword evidence="13" id="KW-0677">Repeat</keyword>
<comment type="catalytic activity">
    <reaction evidence="23">
        <text>NADPH + O2 + H(+) = H2O2 + NADP(+)</text>
        <dbReference type="Rhea" id="RHEA:11260"/>
        <dbReference type="ChEBI" id="CHEBI:15378"/>
        <dbReference type="ChEBI" id="CHEBI:15379"/>
        <dbReference type="ChEBI" id="CHEBI:16240"/>
        <dbReference type="ChEBI" id="CHEBI:57783"/>
        <dbReference type="ChEBI" id="CHEBI:58349"/>
        <dbReference type="EC" id="1.6.3.1"/>
    </reaction>
</comment>
<evidence type="ECO:0000256" key="25">
    <source>
        <dbReference type="SAM" id="SignalP"/>
    </source>
</evidence>
<evidence type="ECO:0000256" key="4">
    <source>
        <dbReference type="ARBA" id="ARBA00005644"/>
    </source>
</evidence>
<protein>
    <recommendedName>
        <fullName evidence="5">NAD(P)H oxidase (H2O2-forming)</fullName>
        <ecNumber evidence="5">1.6.3.1</ecNumber>
    </recommendedName>
</protein>
<evidence type="ECO:0000256" key="17">
    <source>
        <dbReference type="ARBA" id="ARBA00022989"/>
    </source>
</evidence>
<evidence type="ECO:0000256" key="10">
    <source>
        <dbReference type="ARBA" id="ARBA00022692"/>
    </source>
</evidence>
<dbReference type="GO" id="GO:0042446">
    <property type="term" value="P:hormone biosynthetic process"/>
    <property type="evidence" value="ECO:0007669"/>
    <property type="project" value="UniProtKB-KW"/>
</dbReference>
<dbReference type="InterPro" id="IPR017927">
    <property type="entry name" value="FAD-bd_FR_type"/>
</dbReference>
<keyword evidence="20" id="KW-0325">Glycoprotein</keyword>
<dbReference type="Bgee" id="ENSCHIG00000008514">
    <property type="expression patterns" value="Expressed in rumen and 7 other cell types or tissues"/>
</dbReference>
<reference evidence="28 29" key="1">
    <citation type="submission" date="2016-04" db="EMBL/GenBank/DDBJ databases">
        <title>Polished mammalian reference genomes with single-molecule sequencing and chromosome conformation capture applied to the Capra hircus genome.</title>
        <authorList>
            <person name="Bickhart D.M."/>
            <person name="Koren S."/>
            <person name="Rosen B."/>
            <person name="Hastie A."/>
            <person name="Liachko I."/>
            <person name="Sullivan S.T."/>
            <person name="Burton J."/>
            <person name="Sayre B.L."/>
            <person name="Huson H.J."/>
            <person name="Lee J."/>
            <person name="Lam E."/>
            <person name="Kelley C.M."/>
            <person name="Hutchison J.L."/>
            <person name="Zhou Y."/>
            <person name="Sun J."/>
            <person name="Crisa A."/>
            <person name="Schwartz J.C."/>
            <person name="Hammond J.A."/>
            <person name="Schroeder S.G."/>
            <person name="Liu G.E."/>
            <person name="Dunham M."/>
            <person name="Shendure J."/>
            <person name="Sonstegard T.S."/>
            <person name="Phillippy A.M."/>
            <person name="Van Tassell C.P."/>
            <person name="Smith T.P."/>
        </authorList>
    </citation>
    <scope>NUCLEOTIDE SEQUENCE [LARGE SCALE GENOMIC DNA]</scope>
</reference>
<evidence type="ECO:0000256" key="22">
    <source>
        <dbReference type="ARBA" id="ARBA00047455"/>
    </source>
</evidence>
<keyword evidence="16" id="KW-0521">NADP</keyword>
<evidence type="ECO:0000256" key="3">
    <source>
        <dbReference type="ARBA" id="ARBA00005197"/>
    </source>
</evidence>
<keyword evidence="6" id="KW-1003">Cell membrane</keyword>
<keyword evidence="10 24" id="KW-0812">Transmembrane</keyword>
<keyword evidence="12 25" id="KW-0732">Signal</keyword>
<feature type="transmembrane region" description="Helical" evidence="24">
    <location>
        <begin position="1036"/>
        <end position="1059"/>
    </location>
</feature>
<dbReference type="SFLD" id="SFLDG01168">
    <property type="entry name" value="Ferric_reductase_subgroup_(FRE"/>
    <property type="match status" value="1"/>
</dbReference>
<feature type="domain" description="EF-hand" evidence="26">
    <location>
        <begin position="840"/>
        <end position="875"/>
    </location>
</feature>
<reference evidence="28" key="2">
    <citation type="submission" date="2025-08" db="UniProtKB">
        <authorList>
            <consortium name="Ensembl"/>
        </authorList>
    </citation>
    <scope>IDENTIFICATION</scope>
</reference>
<dbReference type="InterPro" id="IPR013130">
    <property type="entry name" value="Fe3_Rdtase_TM_dom"/>
</dbReference>
<dbReference type="UniPathway" id="UPA00194"/>
<dbReference type="PANTHER" id="PTHR11972">
    <property type="entry name" value="NADPH OXIDASE"/>
    <property type="match status" value="1"/>
</dbReference>
<dbReference type="GO" id="GO:0043020">
    <property type="term" value="C:NADPH oxidase complex"/>
    <property type="evidence" value="ECO:0007669"/>
    <property type="project" value="TreeGrafter"/>
</dbReference>
<evidence type="ECO:0000256" key="20">
    <source>
        <dbReference type="ARBA" id="ARBA00023180"/>
    </source>
</evidence>
<keyword evidence="9" id="KW-0285">Flavoprotein</keyword>
<dbReference type="GO" id="GO:0016175">
    <property type="term" value="F:superoxide-generating NAD(P)H oxidase activity"/>
    <property type="evidence" value="ECO:0007669"/>
    <property type="project" value="TreeGrafter"/>
</dbReference>
<evidence type="ECO:0000256" key="2">
    <source>
        <dbReference type="ARBA" id="ARBA00004424"/>
    </source>
</evidence>
<dbReference type="Pfam" id="PF03098">
    <property type="entry name" value="An_peroxidase"/>
    <property type="match status" value="1"/>
</dbReference>
<evidence type="ECO:0000256" key="11">
    <source>
        <dbReference type="ARBA" id="ARBA00022723"/>
    </source>
</evidence>
<dbReference type="PROSITE" id="PS50292">
    <property type="entry name" value="PEROXIDASE_3"/>
    <property type="match status" value="1"/>
</dbReference>
<dbReference type="GO" id="GO:0020037">
    <property type="term" value="F:heme binding"/>
    <property type="evidence" value="ECO:0007669"/>
    <property type="project" value="InterPro"/>
</dbReference>
<feature type="domain" description="FAD-binding FR-type" evidence="27">
    <location>
        <begin position="1261"/>
        <end position="1367"/>
    </location>
</feature>
<name>A0A452DXQ7_CAPHI</name>
<dbReference type="PRINTS" id="PR00457">
    <property type="entry name" value="ANPEROXIDASE"/>
</dbReference>
<comment type="pathway">
    <text evidence="3">Hormone biosynthesis; thyroid hormone biosynthesis.</text>
</comment>
<dbReference type="InterPro" id="IPR039261">
    <property type="entry name" value="FNR_nucleotide-bd"/>
</dbReference>
<dbReference type="PROSITE" id="PS50222">
    <property type="entry name" value="EF_HAND_2"/>
    <property type="match status" value="2"/>
</dbReference>
<dbReference type="FunFam" id="1.10.640.10:FF:000004">
    <property type="entry name" value="Dual oxidase 2"/>
    <property type="match status" value="1"/>
</dbReference>
<keyword evidence="11" id="KW-0479">Metal-binding</keyword>
<dbReference type="PROSITE" id="PS51384">
    <property type="entry name" value="FAD_FR"/>
    <property type="match status" value="1"/>
</dbReference>
<evidence type="ECO:0000259" key="26">
    <source>
        <dbReference type="PROSITE" id="PS50222"/>
    </source>
</evidence>
<feature type="transmembrane region" description="Helical" evidence="24">
    <location>
        <begin position="582"/>
        <end position="606"/>
    </location>
</feature>
<dbReference type="InterPro" id="IPR011992">
    <property type="entry name" value="EF-hand-dom_pair"/>
</dbReference>
<dbReference type="SFLD" id="SFLDG01169">
    <property type="entry name" value="NADPH_oxidase_subgroup_(NOX)"/>
    <property type="match status" value="1"/>
</dbReference>
<keyword evidence="14" id="KW-0274">FAD</keyword>
<dbReference type="GO" id="GO:0016174">
    <property type="term" value="F:NAD(P)H oxidase H2O2-forming activity"/>
    <property type="evidence" value="ECO:0007669"/>
    <property type="project" value="UniProtKB-EC"/>
</dbReference>
<dbReference type="GO" id="GO:0004601">
    <property type="term" value="F:peroxidase activity"/>
    <property type="evidence" value="ECO:0007669"/>
    <property type="project" value="UniProtKB-KW"/>
</dbReference>
<dbReference type="GO" id="GO:0005509">
    <property type="term" value="F:calcium ion binding"/>
    <property type="evidence" value="ECO:0007669"/>
    <property type="project" value="InterPro"/>
</dbReference>
<evidence type="ECO:0000313" key="28">
    <source>
        <dbReference type="Ensembl" id="ENSCHIP00000004556.1"/>
    </source>
</evidence>
<dbReference type="Gene3D" id="1.10.640.10">
    <property type="entry name" value="Haem peroxidase domain superfamily, animal type"/>
    <property type="match status" value="1"/>
</dbReference>
<dbReference type="SUPFAM" id="SSF48113">
    <property type="entry name" value="Heme-dependent peroxidases"/>
    <property type="match status" value="1"/>
</dbReference>
<keyword evidence="7" id="KW-0893">Thyroid hormones biosynthesis</keyword>
<comment type="function">
    <text evidence="1">Generates hydrogen peroxide which is required for the activity of thyroid peroxidase/TPO and lactoperoxidase/LPO. Plays a role in thyroid hormones synthesis and lactoperoxidase-mediated antimicrobial defense at the surface of mucosa. May have its own peroxidase activity through its N-terminal peroxidase-like domain.</text>
</comment>
<keyword evidence="15" id="KW-0106">Calcium</keyword>
<proteinExistence type="inferred from homology"/>
<keyword evidence="21" id="KW-0376">Hydrogen peroxide</keyword>
<feature type="signal peptide" evidence="25">
    <location>
        <begin position="1"/>
        <end position="21"/>
    </location>
</feature>
<accession>A0A452DXQ7</accession>
<dbReference type="FunFam" id="2.40.30.10:FF:000043">
    <property type="entry name" value="dual oxidase 1"/>
    <property type="match status" value="1"/>
</dbReference>
<dbReference type="Pfam" id="PF13499">
    <property type="entry name" value="EF-hand_7"/>
    <property type="match status" value="1"/>
</dbReference>
<evidence type="ECO:0000256" key="15">
    <source>
        <dbReference type="ARBA" id="ARBA00022837"/>
    </source>
</evidence>
<feature type="domain" description="EF-hand" evidence="26">
    <location>
        <begin position="804"/>
        <end position="839"/>
    </location>
</feature>
<comment type="catalytic activity">
    <reaction evidence="22">
        <text>NADH + O2 + H(+) = H2O2 + NAD(+)</text>
        <dbReference type="Rhea" id="RHEA:11264"/>
        <dbReference type="ChEBI" id="CHEBI:15378"/>
        <dbReference type="ChEBI" id="CHEBI:15379"/>
        <dbReference type="ChEBI" id="CHEBI:16240"/>
        <dbReference type="ChEBI" id="CHEBI:57540"/>
        <dbReference type="ChEBI" id="CHEBI:57945"/>
        <dbReference type="EC" id="1.6.3.1"/>
    </reaction>
</comment>
<evidence type="ECO:0000256" key="21">
    <source>
        <dbReference type="ARBA" id="ARBA00023324"/>
    </source>
</evidence>
<dbReference type="CDD" id="cd06186">
    <property type="entry name" value="NOX_Duox_like_FAD_NADP"/>
    <property type="match status" value="1"/>
</dbReference>
<dbReference type="Pfam" id="PF00036">
    <property type="entry name" value="EF-hand_1"/>
    <property type="match status" value="1"/>
</dbReference>
<dbReference type="Gene3D" id="3.40.50.80">
    <property type="entry name" value="Nucleotide-binding domain of ferredoxin-NADP reductase (FNR) module"/>
    <property type="match status" value="1"/>
</dbReference>
<dbReference type="GO" id="GO:0006082">
    <property type="term" value="P:organic acid metabolic process"/>
    <property type="evidence" value="ECO:0007669"/>
    <property type="project" value="UniProtKB-ARBA"/>
</dbReference>
<dbReference type="InterPro" id="IPR013112">
    <property type="entry name" value="FAD-bd_8"/>
</dbReference>
<evidence type="ECO:0000256" key="12">
    <source>
        <dbReference type="ARBA" id="ARBA00022729"/>
    </source>
</evidence>
<keyword evidence="8" id="KW-0575">Peroxidase</keyword>
<dbReference type="FunFam" id="1.10.238.10:FF:000095">
    <property type="entry name" value="dual oxidase 2"/>
    <property type="match status" value="1"/>
</dbReference>
<dbReference type="InterPro" id="IPR050369">
    <property type="entry name" value="RBOH/FRE"/>
</dbReference>
<evidence type="ECO:0000256" key="13">
    <source>
        <dbReference type="ARBA" id="ARBA00022737"/>
    </source>
</evidence>
<evidence type="ECO:0000256" key="14">
    <source>
        <dbReference type="ARBA" id="ARBA00022827"/>
    </source>
</evidence>
<dbReference type="InterPro" id="IPR010255">
    <property type="entry name" value="Haem_peroxidase_sf"/>
</dbReference>
<dbReference type="EMBL" id="LWLT01000010">
    <property type="status" value="NOT_ANNOTATED_CDS"/>
    <property type="molecule type" value="Genomic_DNA"/>
</dbReference>
<gene>
    <name evidence="28" type="primary">DUOX1</name>
</gene>
<dbReference type="Pfam" id="PF08030">
    <property type="entry name" value="NAD_binding_6"/>
    <property type="match status" value="1"/>
</dbReference>
<evidence type="ECO:0000256" key="24">
    <source>
        <dbReference type="SAM" id="Phobius"/>
    </source>
</evidence>
<sequence length="1542" mass="175315">MSFHFALVWTLLVGPWMPMASQNSISWEVQRFDGWYNNLMEHRWGSKGSRLQRLVPASYADGVYQPLGEPHLPNPRALSNTAMRGPAGLASLQNRTVLGVFFGYHVLSDLVSVEKSGCPAEFLNIRIPPGDPVFDRDQSGDVVLPFQRSRWDPETGQSPSNPRDLTNEVTGWLDGSAIYGSSHSWSDELRSFSGGELASGPDPAFPRAAQAPLLMWTPPDPTTGRRGPRGLYAFGAERGNREPFLQALGLLWFRYHNLWAQKLASRYPLWGDEELFQHARKRVIATYQNIAMYEWLPSFLRKMPPEYAGYRAFLDPSISPEFLAASEQFFSTMVPPGVYMREPDCPTSGSFSHTSPLSPPLKHPSLQRAEDVDALLLGMASQIAEREDHVVVEDVRDFWPGPLKFSRTDHLASCLLRGRDLGLPSYTKARATLGLPPVTRWQDINPALSGSDGTVLEATAALYNQDLSRLELLPGGLLESHGDPGPLFSTIVLDQFVRLRDGDRYWFENSKNGPLSSAPQNSFCHPNLLSDPVLSLWPSTPRPVHSSVSPGDPCPQPGQLSTEGLPACAPPIVRDYFEGSGFGFGVTIGTLCCFPLVSLLSAWIVAQLRRRNLKRLQGQNRQSIMCEKLVGGIKAIEWQGHKEPCRPVLVHLQPGQIHVVDGRLSVLRTVQLRPPQQVNLILSSNHGRRALLLKIPKEYDLVLLFDLEEERQVMVESLRGALKESGLSFQEWELREQELMRGAVTREQRSHLLETFFRHLFSQVLDIDQADAGALPLDSSQKVQEALTCELSRAEFAESLGLKPQDMFVESMFSLADKDGNGYLSFREFLDILVVFMKGSPEEKSRLMFRMYDSDGNGLISKDEFIRMLRSFIEISNNCLTKTQLAEVVESMFRESGFQDKQELTWEDFHFMLRDHDSELRFTQLCVKGVEVPEVIKDLCRRASYISQEKLCPSLRVSARCPQKHADIEVELTPRRLQCPSDTDPPQEIRRRFGKKVTSFQPLLFTEAHREKFQRSRRHQTMQQFKRFVENYRRHIGCLAVFYAIAGGLFLERAYYYAFAAHHKGITDTTRVGIILSRGTAASISFMFSYILLTMCRNLITFLRETFLNRYVPFDAAVDFHRLIASTAIVLTVLHSAGHVVNVYLFSISPLSVLSCLFPGLFHDNGSEFPQKYYWWFFQAVPGLTGVMLLLILAIMYVFASRHFRRCSFRGFWLTHHLYILLYVLLIIHGSFALIQLPRFHIFFLVPALIYMGDKLVSLSRKKVEISVVKAELLPSGVTHLEFQRPQGFEYKSGQWVRIACLALGTTEYHPFTLTSAPHEETLSLHIRAAGPWTTRLREIYSPPTGDSCAKYPKLYLDGPFGEGHQEWHKFEVSVLVGGGIGVTPFASILKDLVFKSSVSCQVFCKKIYFIWVTRTQRQFEWLADIIREVEENDRQDLVSVHIYITQLAEKFDLRTTMLYICERHFQKVLNRSLFTGLRSITHFGRPPFEAFFNSLQKVHPQVRKIGVFSCGPPGMTKNVEKACQLINRQDRTHFSHHYENF</sequence>
<dbReference type="InterPro" id="IPR002048">
    <property type="entry name" value="EF_hand_dom"/>
</dbReference>
<evidence type="ECO:0000256" key="16">
    <source>
        <dbReference type="ARBA" id="ARBA00022857"/>
    </source>
</evidence>
<dbReference type="Pfam" id="PF01794">
    <property type="entry name" value="Ferric_reduct"/>
    <property type="match status" value="1"/>
</dbReference>
<dbReference type="InterPro" id="IPR018247">
    <property type="entry name" value="EF_Hand_1_Ca_BS"/>
</dbReference>
<dbReference type="InterPro" id="IPR017938">
    <property type="entry name" value="Riboflavin_synthase-like_b-brl"/>
</dbReference>
<dbReference type="GO" id="GO:0006590">
    <property type="term" value="P:thyroid hormone generation"/>
    <property type="evidence" value="ECO:0007669"/>
    <property type="project" value="UniProtKB-UniPathway"/>
</dbReference>
<dbReference type="Gene3D" id="1.10.238.10">
    <property type="entry name" value="EF-hand"/>
    <property type="match status" value="1"/>
</dbReference>
<dbReference type="Pfam" id="PF08022">
    <property type="entry name" value="FAD_binding_8"/>
    <property type="match status" value="1"/>
</dbReference>
<keyword evidence="18" id="KW-0560">Oxidoreductase</keyword>
<keyword evidence="17 24" id="KW-1133">Transmembrane helix</keyword>
<evidence type="ECO:0000256" key="7">
    <source>
        <dbReference type="ARBA" id="ARBA00022534"/>
    </source>
</evidence>
<dbReference type="SUPFAM" id="SSF47473">
    <property type="entry name" value="EF-hand"/>
    <property type="match status" value="1"/>
</dbReference>
<dbReference type="GO" id="GO:0006952">
    <property type="term" value="P:defense response"/>
    <property type="evidence" value="ECO:0007669"/>
    <property type="project" value="TreeGrafter"/>
</dbReference>
<dbReference type="Gene3D" id="2.40.30.10">
    <property type="entry name" value="Translation factors"/>
    <property type="match status" value="1"/>
</dbReference>
<feature type="transmembrane region" description="Helical" evidence="24">
    <location>
        <begin position="1174"/>
        <end position="1200"/>
    </location>
</feature>
<evidence type="ECO:0000256" key="8">
    <source>
        <dbReference type="ARBA" id="ARBA00022559"/>
    </source>
</evidence>
<dbReference type="SUPFAM" id="SSF63380">
    <property type="entry name" value="Riboflavin synthase domain-like"/>
    <property type="match status" value="1"/>
</dbReference>
<dbReference type="EC" id="1.6.3.1" evidence="5"/>
<dbReference type="FunFam" id="3.40.50.80:FF:000006">
    <property type="entry name" value="Dual oxidase 2"/>
    <property type="match status" value="1"/>
</dbReference>
<organism evidence="28 29">
    <name type="scientific">Capra hircus</name>
    <name type="common">Goat</name>
    <dbReference type="NCBI Taxonomy" id="9925"/>
    <lineage>
        <taxon>Eukaryota</taxon>
        <taxon>Metazoa</taxon>
        <taxon>Chordata</taxon>
        <taxon>Craniata</taxon>
        <taxon>Vertebrata</taxon>
        <taxon>Euteleostomi</taxon>
        <taxon>Mammalia</taxon>
        <taxon>Eutheria</taxon>
        <taxon>Laurasiatheria</taxon>
        <taxon>Artiodactyla</taxon>
        <taxon>Ruminantia</taxon>
        <taxon>Pecora</taxon>
        <taxon>Bovidae</taxon>
        <taxon>Caprinae</taxon>
        <taxon>Capra</taxon>
    </lineage>
</organism>
<comment type="subcellular location">
    <subcellularLocation>
        <location evidence="2">Apical cell membrane</location>
        <topology evidence="2">Multi-pass membrane protein</topology>
    </subcellularLocation>
</comment>
<evidence type="ECO:0000256" key="9">
    <source>
        <dbReference type="ARBA" id="ARBA00022630"/>
    </source>
</evidence>
<evidence type="ECO:0000256" key="19">
    <source>
        <dbReference type="ARBA" id="ARBA00023136"/>
    </source>
</evidence>
<dbReference type="SFLD" id="SFLDS00052">
    <property type="entry name" value="Ferric_Reductase_Domain"/>
    <property type="match status" value="1"/>
</dbReference>
<keyword evidence="19 24" id="KW-0472">Membrane</keyword>
<evidence type="ECO:0000256" key="18">
    <source>
        <dbReference type="ARBA" id="ARBA00023002"/>
    </source>
</evidence>